<dbReference type="STRING" id="563176.SAMN04488090_4680"/>
<dbReference type="AlphaFoldDB" id="A0A1G9XMA4"/>
<dbReference type="Proteomes" id="UP000198901">
    <property type="component" value="Unassembled WGS sequence"/>
</dbReference>
<name>A0A1G9XMA4_9BACT</name>
<dbReference type="OrthoDB" id="1680202at2"/>
<dbReference type="RefSeq" id="WP_093208404.1">
    <property type="nucleotide sequence ID" value="NZ_FNGS01000011.1"/>
</dbReference>
<sequence>MKSFWLASLLMTLLADKPAYLVYDRQLKTSNYEALLRQAGQADVVLFGELHNNPVCHWLQHELAADLLAGGKKVVLGAEMFEADNQLVLDEYVNGTITAQQLEAEAKVWPNFKTDYKPLVDLARENHLAFVATNIPRRYASLVAKKGPGELETLSPEARKSIAPLPVEVDLQLPGYAAMLKMGGPHGSATSGENMARAQAIKDATMAYFILRNKKDNAVFLHFNGSYHSDHFEGISWYLRKANPALRIVTIATTEERDIAAPVEAKPGLADFVLTVPESMTKTH</sequence>
<reference evidence="2 3" key="1">
    <citation type="submission" date="2016-10" db="EMBL/GenBank/DDBJ databases">
        <authorList>
            <person name="de Groot N.N."/>
        </authorList>
    </citation>
    <scope>NUCLEOTIDE SEQUENCE [LARGE SCALE GENOMIC DNA]</scope>
    <source>
        <strain evidence="2 3">DSM 21668</strain>
    </source>
</reference>
<protein>
    <submittedName>
        <fullName evidence="2">Uncharacterized iron-regulated protein</fullName>
    </submittedName>
</protein>
<gene>
    <name evidence="2" type="ORF">SAMN04488090_4680</name>
</gene>
<evidence type="ECO:0000313" key="2">
    <source>
        <dbReference type="EMBL" id="SDM97962.1"/>
    </source>
</evidence>
<feature type="domain" description="Haem-binding uptake Tiki superfamily ChaN" evidence="1">
    <location>
        <begin position="36"/>
        <end position="239"/>
    </location>
</feature>
<dbReference type="CDD" id="cd14727">
    <property type="entry name" value="ChanN-like"/>
    <property type="match status" value="1"/>
</dbReference>
<dbReference type="Pfam" id="PF04187">
    <property type="entry name" value="Cofac_haem_bdg"/>
    <property type="match status" value="1"/>
</dbReference>
<dbReference type="SUPFAM" id="SSF159501">
    <property type="entry name" value="EreA/ChaN-like"/>
    <property type="match status" value="1"/>
</dbReference>
<dbReference type="Gene3D" id="3.40.50.11550">
    <property type="match status" value="1"/>
</dbReference>
<evidence type="ECO:0000259" key="1">
    <source>
        <dbReference type="Pfam" id="PF04187"/>
    </source>
</evidence>
<accession>A0A1G9XMA4</accession>
<organism evidence="2 3">
    <name type="scientific">Siphonobacter aquaeclarae</name>
    <dbReference type="NCBI Taxonomy" id="563176"/>
    <lineage>
        <taxon>Bacteria</taxon>
        <taxon>Pseudomonadati</taxon>
        <taxon>Bacteroidota</taxon>
        <taxon>Cytophagia</taxon>
        <taxon>Cytophagales</taxon>
        <taxon>Cytophagaceae</taxon>
        <taxon>Siphonobacter</taxon>
    </lineage>
</organism>
<dbReference type="InterPro" id="IPR007314">
    <property type="entry name" value="Cofac_haem-bd_dom"/>
</dbReference>
<evidence type="ECO:0000313" key="3">
    <source>
        <dbReference type="Proteomes" id="UP000198901"/>
    </source>
</evidence>
<proteinExistence type="predicted"/>
<dbReference type="EMBL" id="FNGS01000011">
    <property type="protein sequence ID" value="SDM97962.1"/>
    <property type="molecule type" value="Genomic_DNA"/>
</dbReference>
<keyword evidence="3" id="KW-1185">Reference proteome</keyword>